<dbReference type="InterPro" id="IPR000600">
    <property type="entry name" value="ROK"/>
</dbReference>
<evidence type="ECO:0000256" key="2">
    <source>
        <dbReference type="SAM" id="MobiDB-lite"/>
    </source>
</evidence>
<gene>
    <name evidence="3" type="ORF">SAMN05421757_10163</name>
</gene>
<dbReference type="AlphaFoldDB" id="A0A239C598"/>
<protein>
    <submittedName>
        <fullName evidence="3">Sugar kinase of the NBD/HSP70 family, may contain an N-terminal HTH domain</fullName>
    </submittedName>
</protein>
<dbReference type="InterPro" id="IPR036388">
    <property type="entry name" value="WH-like_DNA-bd_sf"/>
</dbReference>
<dbReference type="PANTHER" id="PTHR18964">
    <property type="entry name" value="ROK (REPRESSOR, ORF, KINASE) FAMILY"/>
    <property type="match status" value="1"/>
</dbReference>
<evidence type="ECO:0000256" key="1">
    <source>
        <dbReference type="ARBA" id="ARBA00006479"/>
    </source>
</evidence>
<organism evidence="3 4">
    <name type="scientific">Tropicimonas sediminicola</name>
    <dbReference type="NCBI Taxonomy" id="1031541"/>
    <lineage>
        <taxon>Bacteria</taxon>
        <taxon>Pseudomonadati</taxon>
        <taxon>Pseudomonadota</taxon>
        <taxon>Alphaproteobacteria</taxon>
        <taxon>Rhodobacterales</taxon>
        <taxon>Roseobacteraceae</taxon>
        <taxon>Tropicimonas</taxon>
    </lineage>
</organism>
<accession>A0A239C598</accession>
<dbReference type="PANTHER" id="PTHR18964:SF149">
    <property type="entry name" value="BIFUNCTIONAL UDP-N-ACETYLGLUCOSAMINE 2-EPIMERASE_N-ACETYLMANNOSAMINE KINASE"/>
    <property type="match status" value="1"/>
</dbReference>
<dbReference type="Gene3D" id="1.10.10.10">
    <property type="entry name" value="Winged helix-like DNA-binding domain superfamily/Winged helix DNA-binding domain"/>
    <property type="match status" value="1"/>
</dbReference>
<dbReference type="InterPro" id="IPR043129">
    <property type="entry name" value="ATPase_NBD"/>
</dbReference>
<dbReference type="CDD" id="cd23763">
    <property type="entry name" value="ASKHA_ATPase_ROK"/>
    <property type="match status" value="1"/>
</dbReference>
<dbReference type="EMBL" id="FZOY01000001">
    <property type="protein sequence ID" value="SNS14594.1"/>
    <property type="molecule type" value="Genomic_DNA"/>
</dbReference>
<dbReference type="GO" id="GO:0016301">
    <property type="term" value="F:kinase activity"/>
    <property type="evidence" value="ECO:0007669"/>
    <property type="project" value="UniProtKB-KW"/>
</dbReference>
<dbReference type="SUPFAM" id="SSF53067">
    <property type="entry name" value="Actin-like ATPase domain"/>
    <property type="match status" value="1"/>
</dbReference>
<keyword evidence="3" id="KW-0418">Kinase</keyword>
<dbReference type="Pfam" id="PF13412">
    <property type="entry name" value="HTH_24"/>
    <property type="match status" value="1"/>
</dbReference>
<dbReference type="Gene3D" id="3.30.420.40">
    <property type="match status" value="2"/>
</dbReference>
<evidence type="ECO:0000313" key="3">
    <source>
        <dbReference type="EMBL" id="SNS14594.1"/>
    </source>
</evidence>
<comment type="similarity">
    <text evidence="1">Belongs to the ROK (NagC/XylR) family.</text>
</comment>
<proteinExistence type="inferred from homology"/>
<dbReference type="Proteomes" id="UP000198426">
    <property type="component" value="Unassembled WGS sequence"/>
</dbReference>
<keyword evidence="3" id="KW-0808">Transferase</keyword>
<sequence>MVTTPEQPASRNWTSSVRGSNQSGLRAHNERLVLSLLRREGPMAKAEIARVSGLSAQTISGIMRRLEEDGLLKRGEPIRGKVGQPSMPMHLAHDGAYFLGLKIGRRSVDLILIDFLGKVLGRVHRTHPYPTPDAVMGFALEALGELQAKLPPEKRPRIAGLGIAMPFRLWDWAVSIGAPLDDMEAWRDRDIRTELADRLDFPVYLCNDASAACGAELVFGTGERPQVFLHFFIGYFIGGGLVLNGNLYTGRTGNAAALGSLPIPGPAGTYAQLVDVASLCVLEQEVRAAGRPTESLWNPPEGWDVPPAILDTWISEASASLAYAIAAAASVIDSEVVMIDGWLPVDVRRRLVEGTDRVLQDLDVGGIEKPNVRPGTIGQDARSLGAASLPLSDRYLLDLNAMMLPS</sequence>
<dbReference type="SUPFAM" id="SSF46785">
    <property type="entry name" value="Winged helix' DNA-binding domain"/>
    <property type="match status" value="1"/>
</dbReference>
<feature type="region of interest" description="Disordered" evidence="2">
    <location>
        <begin position="1"/>
        <end position="24"/>
    </location>
</feature>
<name>A0A239C598_9RHOB</name>
<keyword evidence="4" id="KW-1185">Reference proteome</keyword>
<dbReference type="Pfam" id="PF00480">
    <property type="entry name" value="ROK"/>
    <property type="match status" value="1"/>
</dbReference>
<dbReference type="InterPro" id="IPR036390">
    <property type="entry name" value="WH_DNA-bd_sf"/>
</dbReference>
<evidence type="ECO:0000313" key="4">
    <source>
        <dbReference type="Proteomes" id="UP000198426"/>
    </source>
</evidence>
<reference evidence="3 4" key="1">
    <citation type="submission" date="2017-06" db="EMBL/GenBank/DDBJ databases">
        <authorList>
            <person name="Kim H.J."/>
            <person name="Triplett B.A."/>
        </authorList>
    </citation>
    <scope>NUCLEOTIDE SEQUENCE [LARGE SCALE GENOMIC DNA]</scope>
    <source>
        <strain evidence="3 4">DSM 29339</strain>
    </source>
</reference>